<dbReference type="OrthoDB" id="3028440at2759"/>
<gene>
    <name evidence="1" type="ORF">K443DRAFT_124049</name>
</gene>
<sequence>MPEEDIGHVEDAWDEAEQDDILTEMLQNLALEDDESTEMDNPSNQDSNVWHLYNSKLMFLLDTIDNLPRLQIFGSLMKVLLWLLKQVGVKQVPSFDALQKVQQNGVISEVWHARKWWQDVDRHVLSPMYDAGHNIHYFIDEPAMLSNKMVIPVRWLEDEKGGIWADVWEIERNETTASVLILLDTRSRLAGGC</sequence>
<accession>A0A0C9WXP7</accession>
<reference evidence="2" key="2">
    <citation type="submission" date="2015-01" db="EMBL/GenBank/DDBJ databases">
        <title>Evolutionary Origins and Diversification of the Mycorrhizal Mutualists.</title>
        <authorList>
            <consortium name="DOE Joint Genome Institute"/>
            <consortium name="Mycorrhizal Genomics Consortium"/>
            <person name="Kohler A."/>
            <person name="Kuo A."/>
            <person name="Nagy L.G."/>
            <person name="Floudas D."/>
            <person name="Copeland A."/>
            <person name="Barry K.W."/>
            <person name="Cichocki N."/>
            <person name="Veneault-Fourrey C."/>
            <person name="LaButti K."/>
            <person name="Lindquist E.A."/>
            <person name="Lipzen A."/>
            <person name="Lundell T."/>
            <person name="Morin E."/>
            <person name="Murat C."/>
            <person name="Riley R."/>
            <person name="Ohm R."/>
            <person name="Sun H."/>
            <person name="Tunlid A."/>
            <person name="Henrissat B."/>
            <person name="Grigoriev I.V."/>
            <person name="Hibbett D.S."/>
            <person name="Martin F."/>
        </authorList>
    </citation>
    <scope>NUCLEOTIDE SEQUENCE [LARGE SCALE GENOMIC DNA]</scope>
    <source>
        <strain evidence="2">LaAM-08-1</strain>
    </source>
</reference>
<evidence type="ECO:0000313" key="2">
    <source>
        <dbReference type="Proteomes" id="UP000054477"/>
    </source>
</evidence>
<keyword evidence="2" id="KW-1185">Reference proteome</keyword>
<dbReference type="STRING" id="1095629.A0A0C9WXP7"/>
<dbReference type="EMBL" id="KN838691">
    <property type="protein sequence ID" value="KIJ97495.1"/>
    <property type="molecule type" value="Genomic_DNA"/>
</dbReference>
<dbReference type="AlphaFoldDB" id="A0A0C9WXP7"/>
<evidence type="ECO:0000313" key="1">
    <source>
        <dbReference type="EMBL" id="KIJ97495.1"/>
    </source>
</evidence>
<organism evidence="1 2">
    <name type="scientific">Laccaria amethystina LaAM-08-1</name>
    <dbReference type="NCBI Taxonomy" id="1095629"/>
    <lineage>
        <taxon>Eukaryota</taxon>
        <taxon>Fungi</taxon>
        <taxon>Dikarya</taxon>
        <taxon>Basidiomycota</taxon>
        <taxon>Agaricomycotina</taxon>
        <taxon>Agaricomycetes</taxon>
        <taxon>Agaricomycetidae</taxon>
        <taxon>Agaricales</taxon>
        <taxon>Agaricineae</taxon>
        <taxon>Hydnangiaceae</taxon>
        <taxon>Laccaria</taxon>
    </lineage>
</organism>
<dbReference type="Proteomes" id="UP000054477">
    <property type="component" value="Unassembled WGS sequence"/>
</dbReference>
<protein>
    <submittedName>
        <fullName evidence="1">Uncharacterized protein</fullName>
    </submittedName>
</protein>
<reference evidence="1 2" key="1">
    <citation type="submission" date="2014-04" db="EMBL/GenBank/DDBJ databases">
        <authorList>
            <consortium name="DOE Joint Genome Institute"/>
            <person name="Kuo A."/>
            <person name="Kohler A."/>
            <person name="Nagy L.G."/>
            <person name="Floudas D."/>
            <person name="Copeland A."/>
            <person name="Barry K.W."/>
            <person name="Cichocki N."/>
            <person name="Veneault-Fourrey C."/>
            <person name="LaButti K."/>
            <person name="Lindquist E.A."/>
            <person name="Lipzen A."/>
            <person name="Lundell T."/>
            <person name="Morin E."/>
            <person name="Murat C."/>
            <person name="Sun H."/>
            <person name="Tunlid A."/>
            <person name="Henrissat B."/>
            <person name="Grigoriev I.V."/>
            <person name="Hibbett D.S."/>
            <person name="Martin F."/>
            <person name="Nordberg H.P."/>
            <person name="Cantor M.N."/>
            <person name="Hua S.X."/>
        </authorList>
    </citation>
    <scope>NUCLEOTIDE SEQUENCE [LARGE SCALE GENOMIC DNA]</scope>
    <source>
        <strain evidence="1 2">LaAM-08-1</strain>
    </source>
</reference>
<proteinExistence type="predicted"/>
<dbReference type="HOGENOM" id="CLU_1408979_0_0_1"/>
<name>A0A0C9WXP7_9AGAR</name>